<evidence type="ECO:0000313" key="11">
    <source>
        <dbReference type="Proteomes" id="UP000808337"/>
    </source>
</evidence>
<dbReference type="EMBL" id="JADKGY010000001">
    <property type="protein sequence ID" value="MBK9981645.1"/>
    <property type="molecule type" value="Genomic_DNA"/>
</dbReference>
<dbReference type="Gene3D" id="3.90.226.10">
    <property type="entry name" value="2-enoyl-CoA Hydratase, Chain A, domain 1"/>
    <property type="match status" value="1"/>
</dbReference>
<dbReference type="Proteomes" id="UP000808337">
    <property type="component" value="Unassembled WGS sequence"/>
</dbReference>
<dbReference type="PANTHER" id="PTHR10381">
    <property type="entry name" value="ATP-DEPENDENT CLP PROTEASE PROTEOLYTIC SUBUNIT"/>
    <property type="match status" value="1"/>
</dbReference>
<evidence type="ECO:0000313" key="10">
    <source>
        <dbReference type="EMBL" id="MBK9981645.1"/>
    </source>
</evidence>
<dbReference type="GO" id="GO:0051117">
    <property type="term" value="F:ATPase binding"/>
    <property type="evidence" value="ECO:0007669"/>
    <property type="project" value="TreeGrafter"/>
</dbReference>
<dbReference type="EC" id="3.4.21.92" evidence="7"/>
<evidence type="ECO:0000256" key="2">
    <source>
        <dbReference type="ARBA" id="ARBA00022490"/>
    </source>
</evidence>
<dbReference type="InterPro" id="IPR023562">
    <property type="entry name" value="ClpP/TepA"/>
</dbReference>
<evidence type="ECO:0000256" key="7">
    <source>
        <dbReference type="HAMAP-Rule" id="MF_00444"/>
    </source>
</evidence>
<dbReference type="SUPFAM" id="SSF52096">
    <property type="entry name" value="ClpP/crotonase"/>
    <property type="match status" value="1"/>
</dbReference>
<reference evidence="10 11" key="1">
    <citation type="submission" date="2020-10" db="EMBL/GenBank/DDBJ databases">
        <title>Connecting structure to function with the recovery of over 1000 high-quality activated sludge metagenome-assembled genomes encoding full-length rRNA genes using long-read sequencing.</title>
        <authorList>
            <person name="Singleton C.M."/>
            <person name="Petriglieri F."/>
            <person name="Kristensen J.M."/>
            <person name="Kirkegaard R.H."/>
            <person name="Michaelsen T.Y."/>
            <person name="Andersen M.H."/>
            <person name="Karst S.M."/>
            <person name="Dueholm M.S."/>
            <person name="Nielsen P.H."/>
            <person name="Albertsen M."/>
        </authorList>
    </citation>
    <scope>NUCLEOTIDE SEQUENCE [LARGE SCALE GENOMIC DNA]</scope>
    <source>
        <strain evidence="10">Ribe_18-Q3-R11-54_MAXAC.273</strain>
    </source>
</reference>
<comment type="similarity">
    <text evidence="1 7 9">Belongs to the peptidase S14 family.</text>
</comment>
<dbReference type="PRINTS" id="PR00127">
    <property type="entry name" value="CLPPROTEASEP"/>
</dbReference>
<keyword evidence="3 7" id="KW-0645">Protease</keyword>
<organism evidence="10 11">
    <name type="scientific">Candidatus Opimibacter skivensis</name>
    <dbReference type="NCBI Taxonomy" id="2982028"/>
    <lineage>
        <taxon>Bacteria</taxon>
        <taxon>Pseudomonadati</taxon>
        <taxon>Bacteroidota</taxon>
        <taxon>Saprospiria</taxon>
        <taxon>Saprospirales</taxon>
        <taxon>Saprospiraceae</taxon>
        <taxon>Candidatus Opimibacter</taxon>
    </lineage>
</organism>
<comment type="subcellular location">
    <subcellularLocation>
        <location evidence="7">Cytoplasm</location>
    </subcellularLocation>
</comment>
<protein>
    <recommendedName>
        <fullName evidence="7 9">ATP-dependent Clp protease proteolytic subunit</fullName>
        <ecNumber evidence="7">3.4.21.92</ecNumber>
    </recommendedName>
    <alternativeName>
        <fullName evidence="7">Endopeptidase Clp</fullName>
    </alternativeName>
</protein>
<keyword evidence="2 7" id="KW-0963">Cytoplasm</keyword>
<keyword evidence="4 7" id="KW-0378">Hydrolase</keyword>
<dbReference type="GO" id="GO:0004252">
    <property type="term" value="F:serine-type endopeptidase activity"/>
    <property type="evidence" value="ECO:0007669"/>
    <property type="project" value="UniProtKB-UniRule"/>
</dbReference>
<dbReference type="PROSITE" id="PS00382">
    <property type="entry name" value="CLP_PROTEASE_HIS"/>
    <property type="match status" value="1"/>
</dbReference>
<sequence>MSNNSEFYKYATKHAGISGTHLDRYMQTSVPDINGFTPQVIEERQMNVVGMDVFSRLMMDRIIFLGVPVNDYVANVIQAQLLFLESTDNKRDIQMFINSPGGNVISGLGIYDTMQYVSPEIGTICTGLAASMGAVLLAAGTKGKRTCLPHSRVMIHQPSGGMQGQFTEMEISYNLIKSMKDELYAIMAKHTGKTVEQIEKDSDRDNWMSSHQAKEYGLVDEVLTRSK</sequence>
<dbReference type="AlphaFoldDB" id="A0A9D7SR00"/>
<gene>
    <name evidence="7" type="primary">clpP</name>
    <name evidence="10" type="ORF">IPP15_04345</name>
</gene>
<dbReference type="GO" id="GO:0005737">
    <property type="term" value="C:cytoplasm"/>
    <property type="evidence" value="ECO:0007669"/>
    <property type="project" value="UniProtKB-SubCell"/>
</dbReference>
<comment type="subunit">
    <text evidence="7">Fourteen ClpP subunits assemble into 2 heptameric rings which stack back to back to give a disk-like structure with a central cavity, resembling the structure of eukaryotic proteasomes.</text>
</comment>
<proteinExistence type="inferred from homology"/>
<dbReference type="GO" id="GO:0004176">
    <property type="term" value="F:ATP-dependent peptidase activity"/>
    <property type="evidence" value="ECO:0007669"/>
    <property type="project" value="InterPro"/>
</dbReference>
<dbReference type="Pfam" id="PF00574">
    <property type="entry name" value="CLP_protease"/>
    <property type="match status" value="1"/>
</dbReference>
<comment type="caution">
    <text evidence="10">The sequence shown here is derived from an EMBL/GenBank/DDBJ whole genome shotgun (WGS) entry which is preliminary data.</text>
</comment>
<dbReference type="NCBIfam" id="NF001368">
    <property type="entry name" value="PRK00277.1"/>
    <property type="match status" value="1"/>
</dbReference>
<evidence type="ECO:0000256" key="6">
    <source>
        <dbReference type="ARBA" id="ARBA00034021"/>
    </source>
</evidence>
<dbReference type="GO" id="GO:0009368">
    <property type="term" value="C:endopeptidase Clp complex"/>
    <property type="evidence" value="ECO:0007669"/>
    <property type="project" value="TreeGrafter"/>
</dbReference>
<comment type="function">
    <text evidence="7">Cleaves peptides in various proteins in a process that requires ATP hydrolysis. Has a chymotrypsin-like activity. Plays a major role in the degradation of misfolded proteins.</text>
</comment>
<evidence type="ECO:0000256" key="5">
    <source>
        <dbReference type="ARBA" id="ARBA00022825"/>
    </source>
</evidence>
<dbReference type="PANTHER" id="PTHR10381:SF70">
    <property type="entry name" value="ATP-DEPENDENT CLP PROTEASE PROTEOLYTIC SUBUNIT"/>
    <property type="match status" value="1"/>
</dbReference>
<dbReference type="HAMAP" id="MF_00444">
    <property type="entry name" value="ClpP"/>
    <property type="match status" value="1"/>
</dbReference>
<dbReference type="FunFam" id="3.90.226.10:FF:000002">
    <property type="entry name" value="ATP-dependent Clp protease proteolytic subunit"/>
    <property type="match status" value="1"/>
</dbReference>
<evidence type="ECO:0000256" key="8">
    <source>
        <dbReference type="PROSITE-ProRule" id="PRU10086"/>
    </source>
</evidence>
<feature type="active site" evidence="7 8">
    <location>
        <position position="156"/>
    </location>
</feature>
<evidence type="ECO:0000256" key="4">
    <source>
        <dbReference type="ARBA" id="ARBA00022801"/>
    </source>
</evidence>
<evidence type="ECO:0000256" key="3">
    <source>
        <dbReference type="ARBA" id="ARBA00022670"/>
    </source>
</evidence>
<dbReference type="InterPro" id="IPR029045">
    <property type="entry name" value="ClpP/crotonase-like_dom_sf"/>
</dbReference>
<name>A0A9D7SR00_9BACT</name>
<dbReference type="NCBIfam" id="NF009205">
    <property type="entry name" value="PRK12553.1"/>
    <property type="match status" value="1"/>
</dbReference>
<dbReference type="CDD" id="cd07017">
    <property type="entry name" value="S14_ClpP_2"/>
    <property type="match status" value="1"/>
</dbReference>
<feature type="active site" description="Nucleophile" evidence="7">
    <location>
        <position position="131"/>
    </location>
</feature>
<dbReference type="InterPro" id="IPR033135">
    <property type="entry name" value="ClpP_His_AS"/>
</dbReference>
<accession>A0A9D7SR00</accession>
<dbReference type="GO" id="GO:0006515">
    <property type="term" value="P:protein quality control for misfolded or incompletely synthesized proteins"/>
    <property type="evidence" value="ECO:0007669"/>
    <property type="project" value="TreeGrafter"/>
</dbReference>
<keyword evidence="5 7" id="KW-0720">Serine protease</keyword>
<comment type="catalytic activity">
    <reaction evidence="6 7 8">
        <text>Hydrolysis of proteins to small peptides in the presence of ATP and magnesium. alpha-casein is the usual test substrate. In the absence of ATP, only oligopeptides shorter than five residues are hydrolyzed (such as succinyl-Leu-Tyr-|-NHMec, and Leu-Tyr-Leu-|-Tyr-Trp, in which cleavage of the -Tyr-|-Leu- and -Tyr-|-Trp bonds also occurs).</text>
        <dbReference type="EC" id="3.4.21.92"/>
    </reaction>
</comment>
<evidence type="ECO:0000256" key="9">
    <source>
        <dbReference type="RuleBase" id="RU003567"/>
    </source>
</evidence>
<evidence type="ECO:0000256" key="1">
    <source>
        <dbReference type="ARBA" id="ARBA00007039"/>
    </source>
</evidence>
<dbReference type="InterPro" id="IPR001907">
    <property type="entry name" value="ClpP"/>
</dbReference>